<protein>
    <recommendedName>
        <fullName evidence="4 5">Large ribosomal subunit protein bL27</fullName>
    </recommendedName>
</protein>
<dbReference type="AlphaFoldDB" id="A0AAE6QD95"/>
<dbReference type="Gene3D" id="2.40.50.100">
    <property type="match status" value="1"/>
</dbReference>
<dbReference type="FunFam" id="2.40.50.100:FF:000020">
    <property type="entry name" value="50S ribosomal protein L27"/>
    <property type="match status" value="1"/>
</dbReference>
<evidence type="ECO:0000256" key="2">
    <source>
        <dbReference type="ARBA" id="ARBA00022980"/>
    </source>
</evidence>
<sequence length="88" mass="9468">MATKKSGGSSSNGRDSRGRRLGVKKFGSEKVIPGNIIIRQRGTKYHPGKNVGIGKDHTIFSKISGVVYFRRGASNKTFVDVLEVSSAS</sequence>
<evidence type="ECO:0000256" key="3">
    <source>
        <dbReference type="ARBA" id="ARBA00023274"/>
    </source>
</evidence>
<reference evidence="7 8" key="1">
    <citation type="submission" date="2018-10" db="EMBL/GenBank/DDBJ databases">
        <title>Propagation and draft genome sequences of three atypical Erhlichia ruminantium isolates.</title>
        <authorList>
            <person name="Liebenberg J."/>
            <person name="Steyn H."/>
            <person name="Josemans A."/>
            <person name="Zweygarth E."/>
        </authorList>
    </citation>
    <scope>NUCLEOTIDE SEQUENCE [LARGE SCALE GENOMIC DNA]</scope>
    <source>
        <strain evidence="7 8">Omatjenne</strain>
    </source>
</reference>
<proteinExistence type="inferred from homology"/>
<keyword evidence="2 5" id="KW-0689">Ribosomal protein</keyword>
<comment type="similarity">
    <text evidence="1 5">Belongs to the bacterial ribosomal protein bL27 family.</text>
</comment>
<dbReference type="GO" id="GO:1990904">
    <property type="term" value="C:ribonucleoprotein complex"/>
    <property type="evidence" value="ECO:0007669"/>
    <property type="project" value="UniProtKB-KW"/>
</dbReference>
<evidence type="ECO:0000256" key="5">
    <source>
        <dbReference type="HAMAP-Rule" id="MF_00539"/>
    </source>
</evidence>
<evidence type="ECO:0000313" key="7">
    <source>
        <dbReference type="EMBL" id="QGR03470.1"/>
    </source>
</evidence>
<dbReference type="SUPFAM" id="SSF110324">
    <property type="entry name" value="Ribosomal L27 protein-like"/>
    <property type="match status" value="1"/>
</dbReference>
<dbReference type="NCBIfam" id="TIGR00062">
    <property type="entry name" value="L27"/>
    <property type="match status" value="1"/>
</dbReference>
<evidence type="ECO:0000256" key="6">
    <source>
        <dbReference type="SAM" id="MobiDB-lite"/>
    </source>
</evidence>
<keyword evidence="3 5" id="KW-0687">Ribonucleoprotein</keyword>
<dbReference type="PRINTS" id="PR00063">
    <property type="entry name" value="RIBOSOMALL27"/>
</dbReference>
<dbReference type="PANTHER" id="PTHR15893:SF0">
    <property type="entry name" value="LARGE RIBOSOMAL SUBUNIT PROTEIN BL27M"/>
    <property type="match status" value="1"/>
</dbReference>
<accession>A0AAE6QD95</accession>
<gene>
    <name evidence="5" type="primary">rpmA</name>
    <name evidence="7" type="ORF">EDL80_02715</name>
</gene>
<dbReference type="PROSITE" id="PS00831">
    <property type="entry name" value="RIBOSOMAL_L27"/>
    <property type="match status" value="1"/>
</dbReference>
<dbReference type="GO" id="GO:0006412">
    <property type="term" value="P:translation"/>
    <property type="evidence" value="ECO:0007669"/>
    <property type="project" value="UniProtKB-UniRule"/>
</dbReference>
<dbReference type="HAMAP" id="MF_00539">
    <property type="entry name" value="Ribosomal_bL27"/>
    <property type="match status" value="1"/>
</dbReference>
<name>A0AAE6QD95_EHRRU</name>
<dbReference type="PANTHER" id="PTHR15893">
    <property type="entry name" value="RIBOSOMAL PROTEIN L27"/>
    <property type="match status" value="1"/>
</dbReference>
<feature type="compositionally biased region" description="Low complexity" evidence="6">
    <location>
        <begin position="1"/>
        <end position="13"/>
    </location>
</feature>
<organism evidence="7 8">
    <name type="scientific">Ehrlichia ruminantium</name>
    <name type="common">heartwater rickettsia</name>
    <name type="synonym">Cowdria ruminantium</name>
    <dbReference type="NCBI Taxonomy" id="779"/>
    <lineage>
        <taxon>Bacteria</taxon>
        <taxon>Pseudomonadati</taxon>
        <taxon>Pseudomonadota</taxon>
        <taxon>Alphaproteobacteria</taxon>
        <taxon>Rickettsiales</taxon>
        <taxon>Anaplasmataceae</taxon>
        <taxon>Ehrlichia</taxon>
    </lineage>
</organism>
<feature type="region of interest" description="Disordered" evidence="6">
    <location>
        <begin position="1"/>
        <end position="24"/>
    </location>
</feature>
<dbReference type="RefSeq" id="WP_158406652.1">
    <property type="nucleotide sequence ID" value="NZ_CP033454.1"/>
</dbReference>
<dbReference type="EMBL" id="CP033455">
    <property type="protein sequence ID" value="QGR03470.1"/>
    <property type="molecule type" value="Genomic_DNA"/>
</dbReference>
<dbReference type="Proteomes" id="UP000422822">
    <property type="component" value="Chromosome"/>
</dbReference>
<keyword evidence="8" id="KW-1185">Reference proteome</keyword>
<evidence type="ECO:0000256" key="1">
    <source>
        <dbReference type="ARBA" id="ARBA00010797"/>
    </source>
</evidence>
<dbReference type="GO" id="GO:0005840">
    <property type="term" value="C:ribosome"/>
    <property type="evidence" value="ECO:0007669"/>
    <property type="project" value="UniProtKB-KW"/>
</dbReference>
<dbReference type="Pfam" id="PF01016">
    <property type="entry name" value="Ribosomal_L27"/>
    <property type="match status" value="1"/>
</dbReference>
<evidence type="ECO:0000313" key="8">
    <source>
        <dbReference type="Proteomes" id="UP000422822"/>
    </source>
</evidence>
<evidence type="ECO:0000256" key="4">
    <source>
        <dbReference type="ARBA" id="ARBA00035175"/>
    </source>
</evidence>
<dbReference type="GO" id="GO:0003735">
    <property type="term" value="F:structural constituent of ribosome"/>
    <property type="evidence" value="ECO:0007669"/>
    <property type="project" value="InterPro"/>
</dbReference>
<dbReference type="InterPro" id="IPR001684">
    <property type="entry name" value="Ribosomal_bL27"/>
</dbReference>
<dbReference type="InterPro" id="IPR018261">
    <property type="entry name" value="Ribosomal_bL27_CS"/>
</dbReference>